<proteinExistence type="predicted"/>
<dbReference type="Gene3D" id="1.10.1200.10">
    <property type="entry name" value="ACP-like"/>
    <property type="match status" value="1"/>
</dbReference>
<name>H5TKJ2_GORO1</name>
<reference evidence="2" key="1">
    <citation type="submission" date="2012-02" db="EMBL/GenBank/DDBJ databases">
        <title>Whole genome shotgun sequence of Gordonia otitidis NBRC 100426.</title>
        <authorList>
            <person name="Yoshida I."/>
            <person name="Hosoyama A."/>
            <person name="Tsuchikane K."/>
            <person name="Katsumata H."/>
            <person name="Yamazaki S."/>
            <person name="Fujita N."/>
        </authorList>
    </citation>
    <scope>NUCLEOTIDE SEQUENCE [LARGE SCALE GENOMIC DNA]</scope>
    <source>
        <strain evidence="2">NBRC 100426</strain>
    </source>
</reference>
<dbReference type="InterPro" id="IPR009081">
    <property type="entry name" value="PP-bd_ACP"/>
</dbReference>
<dbReference type="SUPFAM" id="SSF47336">
    <property type="entry name" value="ACP-like"/>
    <property type="match status" value="1"/>
</dbReference>
<organism evidence="2 3">
    <name type="scientific">Gordonia otitidis (strain DSM 44809 / CCUG 52243 / JCM 12355 / NBRC 100426 / IFM 10032)</name>
    <dbReference type="NCBI Taxonomy" id="1108044"/>
    <lineage>
        <taxon>Bacteria</taxon>
        <taxon>Bacillati</taxon>
        <taxon>Actinomycetota</taxon>
        <taxon>Actinomycetes</taxon>
        <taxon>Mycobacteriales</taxon>
        <taxon>Gordoniaceae</taxon>
        <taxon>Gordonia</taxon>
    </lineage>
</organism>
<dbReference type="PROSITE" id="PS50075">
    <property type="entry name" value="CARRIER"/>
    <property type="match status" value="1"/>
</dbReference>
<evidence type="ECO:0000259" key="1">
    <source>
        <dbReference type="PROSITE" id="PS50075"/>
    </source>
</evidence>
<gene>
    <name evidence="2" type="ORF">GOOTI_090_00300</name>
</gene>
<sequence>MDDQIRNILAAYAKMPTDVFALSEDEDLYERGLTSHASVNVMLAIEDEFSIEFPDELLKKATFATISRLVAVVSDLTGKAIA</sequence>
<evidence type="ECO:0000313" key="2">
    <source>
        <dbReference type="EMBL" id="GAB34000.1"/>
    </source>
</evidence>
<dbReference type="OrthoDB" id="7284767at2"/>
<comment type="caution">
    <text evidence="2">The sequence shown here is derived from an EMBL/GenBank/DDBJ whole genome shotgun (WGS) entry which is preliminary data.</text>
</comment>
<dbReference type="InterPro" id="IPR036736">
    <property type="entry name" value="ACP-like_sf"/>
</dbReference>
<dbReference type="Proteomes" id="UP000005038">
    <property type="component" value="Unassembled WGS sequence"/>
</dbReference>
<dbReference type="AlphaFoldDB" id="H5TKJ2"/>
<dbReference type="EMBL" id="BAFB01000090">
    <property type="protein sequence ID" value="GAB34000.1"/>
    <property type="molecule type" value="Genomic_DNA"/>
</dbReference>
<dbReference type="NCBIfam" id="NF005480">
    <property type="entry name" value="PRK07081.1"/>
    <property type="match status" value="1"/>
</dbReference>
<keyword evidence="3" id="KW-1185">Reference proteome</keyword>
<accession>H5TKJ2</accession>
<dbReference type="RefSeq" id="WP_007238241.1">
    <property type="nucleotide sequence ID" value="NZ_BAFB01000090.1"/>
</dbReference>
<dbReference type="STRING" id="1108044.GOOTI_090_00300"/>
<protein>
    <submittedName>
        <fullName evidence="2">Acyl carrier protein</fullName>
    </submittedName>
</protein>
<feature type="domain" description="Carrier" evidence="1">
    <location>
        <begin position="1"/>
        <end position="77"/>
    </location>
</feature>
<evidence type="ECO:0000313" key="3">
    <source>
        <dbReference type="Proteomes" id="UP000005038"/>
    </source>
</evidence>
<dbReference type="Pfam" id="PF00550">
    <property type="entry name" value="PP-binding"/>
    <property type="match status" value="1"/>
</dbReference>